<dbReference type="AlphaFoldDB" id="A0A3B0VA14"/>
<name>A0A3B0VA14_9ZZZZ</name>
<protein>
    <submittedName>
        <fullName evidence="1">Uncharacterized protein</fullName>
    </submittedName>
</protein>
<organism evidence="1">
    <name type="scientific">hydrothermal vent metagenome</name>
    <dbReference type="NCBI Taxonomy" id="652676"/>
    <lineage>
        <taxon>unclassified sequences</taxon>
        <taxon>metagenomes</taxon>
        <taxon>ecological metagenomes</taxon>
    </lineage>
</organism>
<dbReference type="EMBL" id="UOEX01000051">
    <property type="protein sequence ID" value="VAW33669.1"/>
    <property type="molecule type" value="Genomic_DNA"/>
</dbReference>
<sequence>MKKVICLINVLIFFALCSYAAASVIDSPHNDTHGISCGDCHTYSLWWQ</sequence>
<gene>
    <name evidence="1" type="ORF">MNBD_DELTA03-1178</name>
</gene>
<proteinExistence type="predicted"/>
<feature type="non-terminal residue" evidence="1">
    <location>
        <position position="48"/>
    </location>
</feature>
<evidence type="ECO:0000313" key="1">
    <source>
        <dbReference type="EMBL" id="VAW33669.1"/>
    </source>
</evidence>
<accession>A0A3B0VA14</accession>
<reference evidence="1" key="1">
    <citation type="submission" date="2018-06" db="EMBL/GenBank/DDBJ databases">
        <authorList>
            <person name="Zhirakovskaya E."/>
        </authorList>
    </citation>
    <scope>NUCLEOTIDE SEQUENCE</scope>
</reference>